<sequence>MTKRPSAPRKHSPGALAAMLLVCAPLLTAASESPPARAISPPAAAAPRDDGQWTMPAKNYASTRYSELAEINERNVKNLQVAFTFSTGVNKGQEAAPLVVGSTMYIVSPFPNIVYALDLSKSGAPIKWKYEPNPEPAAQGVACCDVVNRGAAFANGRIFFNTLDGHTIALDANTGQPVWNAHVGNINIGETITMAPLVVKGKVLVGNSGGEMGVRGWVKALDAGDGHVVWTAYNTGPDKDVLIGPEFKPHYDMDKGKDLGVTTWPPEAWKIGGGNMWGWISYDPDLNLIFHGTGNPGPWNPDLRPGDNKWTSGIFARDLDTGAAKWFYQWTPHDLHDYDGINEQILLDMNWQGKPRKVLIRPERNGYLYVLDRATGEVLSAKPYGPVNSSKGVDLKTGRLIENPDKLTGTGKVVRDICPTASGLKDWQPSAFSPKTGLLYIPHNNLCMDEEGVEVNYIAGTPYVGMNVRMIPGPGGNRGAFTAWDIAAEKPAWSLKENFPVWSGAVVTAGDVVFYGTMEGWFKAVSAKTGDLLWQFKTSSGIIGQPITYRGPDGHQYVAILSGVGGWAGAIVSGDLDPRDATAALGFVNAMKDLKNATTAGGTLYVFRLP</sequence>
<evidence type="ECO:0000256" key="7">
    <source>
        <dbReference type="SAM" id="SignalP"/>
    </source>
</evidence>
<keyword evidence="4" id="KW-0634">PQQ</keyword>
<dbReference type="Gene3D" id="2.140.10.10">
    <property type="entry name" value="Quinoprotein alcohol dehydrogenase-like superfamily"/>
    <property type="match status" value="1"/>
</dbReference>
<gene>
    <name evidence="9" type="ORF">O7A05_26295</name>
</gene>
<dbReference type="InterPro" id="IPR018391">
    <property type="entry name" value="PQQ_b-propeller_rpt"/>
</dbReference>
<feature type="signal peptide" evidence="7">
    <location>
        <begin position="1"/>
        <end position="29"/>
    </location>
</feature>
<feature type="chain" id="PRO_5047142202" evidence="7">
    <location>
        <begin position="30"/>
        <end position="610"/>
    </location>
</feature>
<dbReference type="PANTHER" id="PTHR32303:SF4">
    <property type="entry name" value="QUINOPROTEIN GLUCOSE DEHYDROGENASE"/>
    <property type="match status" value="1"/>
</dbReference>
<dbReference type="CDD" id="cd10278">
    <property type="entry name" value="PQQ_MDH"/>
    <property type="match status" value="1"/>
</dbReference>
<dbReference type="InterPro" id="IPR011047">
    <property type="entry name" value="Quinoprotein_ADH-like_sf"/>
</dbReference>
<evidence type="ECO:0000256" key="1">
    <source>
        <dbReference type="ARBA" id="ARBA00001931"/>
    </source>
</evidence>
<keyword evidence="5" id="KW-0560">Oxidoreductase</keyword>
<comment type="caution">
    <text evidence="9">The sequence shown here is derived from an EMBL/GenBank/DDBJ whole genome shotgun (WGS) entry which is preliminary data.</text>
</comment>
<keyword evidence="7" id="KW-0732">Signal</keyword>
<dbReference type="InterPro" id="IPR002372">
    <property type="entry name" value="PQQ_rpt_dom"/>
</dbReference>
<keyword evidence="10" id="KW-1185">Reference proteome</keyword>
<protein>
    <submittedName>
        <fullName evidence="9">Methanol/ethanol family PQQ-dependent dehydrogenase</fullName>
    </submittedName>
</protein>
<organism evidence="9 10">
    <name type="scientific">Mesorhizobium argentiipisi</name>
    <dbReference type="NCBI Taxonomy" id="3015175"/>
    <lineage>
        <taxon>Bacteria</taxon>
        <taxon>Pseudomonadati</taxon>
        <taxon>Pseudomonadota</taxon>
        <taxon>Alphaproteobacteria</taxon>
        <taxon>Hyphomicrobiales</taxon>
        <taxon>Phyllobacteriaceae</taxon>
        <taxon>Mesorhizobium</taxon>
    </lineage>
</organism>
<feature type="compositionally biased region" description="Low complexity" evidence="6">
    <location>
        <begin position="33"/>
        <end position="46"/>
    </location>
</feature>
<evidence type="ECO:0000256" key="3">
    <source>
        <dbReference type="ARBA" id="ARBA00022723"/>
    </source>
</evidence>
<keyword evidence="3" id="KW-0479">Metal-binding</keyword>
<evidence type="ECO:0000256" key="4">
    <source>
        <dbReference type="ARBA" id="ARBA00022891"/>
    </source>
</evidence>
<reference evidence="9 10" key="1">
    <citation type="submission" date="2022-12" db="EMBL/GenBank/DDBJ databases">
        <authorList>
            <person name="Muema E."/>
        </authorList>
    </citation>
    <scope>NUCLEOTIDE SEQUENCE [LARGE SCALE GENOMIC DNA]</scope>
    <source>
        <strain evidence="10">1330</strain>
    </source>
</reference>
<evidence type="ECO:0000313" key="9">
    <source>
        <dbReference type="EMBL" id="MEI9405650.1"/>
    </source>
</evidence>
<dbReference type="SUPFAM" id="SSF50998">
    <property type="entry name" value="Quinoprotein alcohol dehydrogenase-like"/>
    <property type="match status" value="1"/>
</dbReference>
<dbReference type="Proteomes" id="UP001366503">
    <property type="component" value="Unassembled WGS sequence"/>
</dbReference>
<dbReference type="PANTHER" id="PTHR32303">
    <property type="entry name" value="QUINOPROTEIN ALCOHOL DEHYDROGENASE (CYTOCHROME C)"/>
    <property type="match status" value="1"/>
</dbReference>
<feature type="domain" description="Pyrrolo-quinoline quinone repeat" evidence="8">
    <location>
        <begin position="497"/>
        <end position="558"/>
    </location>
</feature>
<dbReference type="SMART" id="SM00564">
    <property type="entry name" value="PQQ"/>
    <property type="match status" value="4"/>
</dbReference>
<evidence type="ECO:0000256" key="2">
    <source>
        <dbReference type="ARBA" id="ARBA00008156"/>
    </source>
</evidence>
<evidence type="ECO:0000256" key="6">
    <source>
        <dbReference type="SAM" id="MobiDB-lite"/>
    </source>
</evidence>
<accession>A0ABU8KIX7</accession>
<feature type="domain" description="Pyrrolo-quinoline quinone repeat" evidence="8">
    <location>
        <begin position="53"/>
        <end position="380"/>
    </location>
</feature>
<evidence type="ECO:0000313" key="10">
    <source>
        <dbReference type="Proteomes" id="UP001366503"/>
    </source>
</evidence>
<evidence type="ECO:0000256" key="5">
    <source>
        <dbReference type="ARBA" id="ARBA00023002"/>
    </source>
</evidence>
<comment type="cofactor">
    <cofactor evidence="1">
        <name>pyrroloquinoline quinone</name>
        <dbReference type="ChEBI" id="CHEBI:58442"/>
    </cofactor>
</comment>
<dbReference type="NCBIfam" id="TIGR03075">
    <property type="entry name" value="PQQ_enz_alc_DH"/>
    <property type="match status" value="1"/>
</dbReference>
<evidence type="ECO:0000259" key="8">
    <source>
        <dbReference type="Pfam" id="PF01011"/>
    </source>
</evidence>
<dbReference type="EMBL" id="JAPYKO010000024">
    <property type="protein sequence ID" value="MEI9405650.1"/>
    <property type="molecule type" value="Genomic_DNA"/>
</dbReference>
<proteinExistence type="inferred from homology"/>
<feature type="region of interest" description="Disordered" evidence="6">
    <location>
        <begin position="33"/>
        <end position="52"/>
    </location>
</feature>
<comment type="similarity">
    <text evidence="2">Belongs to the bacterial PQQ dehydrogenase family.</text>
</comment>
<dbReference type="Pfam" id="PF01011">
    <property type="entry name" value="PQQ"/>
    <property type="match status" value="2"/>
</dbReference>
<dbReference type="InterPro" id="IPR017512">
    <property type="entry name" value="PQQ_MeOH/EtOH_DH"/>
</dbReference>
<name>A0ABU8KIX7_9HYPH</name>